<gene>
    <name evidence="1" type="ORF">CAUPRSCDRAFT_13177</name>
</gene>
<protein>
    <submittedName>
        <fullName evidence="1">Uncharacterized protein</fullName>
    </submittedName>
</protein>
<proteinExistence type="predicted"/>
<evidence type="ECO:0000313" key="2">
    <source>
        <dbReference type="Proteomes" id="UP000268535"/>
    </source>
</evidence>
<dbReference type="AlphaFoldDB" id="A0A4P9WPV5"/>
<organism evidence="1 2">
    <name type="scientific">Caulochytrium protostelioides</name>
    <dbReference type="NCBI Taxonomy" id="1555241"/>
    <lineage>
        <taxon>Eukaryota</taxon>
        <taxon>Fungi</taxon>
        <taxon>Fungi incertae sedis</taxon>
        <taxon>Chytridiomycota</taxon>
        <taxon>Chytridiomycota incertae sedis</taxon>
        <taxon>Chytridiomycetes</taxon>
        <taxon>Caulochytriales</taxon>
        <taxon>Caulochytriaceae</taxon>
        <taxon>Caulochytrium</taxon>
    </lineage>
</organism>
<dbReference type="Proteomes" id="UP000268535">
    <property type="component" value="Unassembled WGS sequence"/>
</dbReference>
<name>A0A4P9WPV5_9FUNG</name>
<sequence>MVSSRYNWHAMGCVQSRRLVELSKQQKKHRMRDRSSRHECVVWRVRRVNDAFVDEELQRLLDRKLRNCLPWRLRPHLGQDRFDPDAVARDRMHHDQLVPRARSSGRCRRRLGDSGHPPDFLGAHVAHETAHAVERPLCEVAARVDDKQRRGMARRRRGRCYRG</sequence>
<evidence type="ECO:0000313" key="1">
    <source>
        <dbReference type="EMBL" id="RKO95054.1"/>
    </source>
</evidence>
<accession>A0A4P9WPV5</accession>
<dbReference type="EMBL" id="ML013342">
    <property type="protein sequence ID" value="RKO95054.1"/>
    <property type="molecule type" value="Genomic_DNA"/>
</dbReference>
<reference evidence="2" key="1">
    <citation type="journal article" date="2018" name="Nat. Microbiol.">
        <title>Leveraging single-cell genomics to expand the fungal tree of life.</title>
        <authorList>
            <person name="Ahrendt S.R."/>
            <person name="Quandt C.A."/>
            <person name="Ciobanu D."/>
            <person name="Clum A."/>
            <person name="Salamov A."/>
            <person name="Andreopoulos B."/>
            <person name="Cheng J.F."/>
            <person name="Woyke T."/>
            <person name="Pelin A."/>
            <person name="Henrissat B."/>
            <person name="Reynolds N.K."/>
            <person name="Benny G.L."/>
            <person name="Smith M.E."/>
            <person name="James T.Y."/>
            <person name="Grigoriev I.V."/>
        </authorList>
    </citation>
    <scope>NUCLEOTIDE SEQUENCE [LARGE SCALE GENOMIC DNA]</scope>
    <source>
        <strain evidence="2">ATCC 52028</strain>
    </source>
</reference>